<feature type="domain" description="N-acetyltransferase" evidence="2">
    <location>
        <begin position="122"/>
        <end position="278"/>
    </location>
</feature>
<evidence type="ECO:0000259" key="2">
    <source>
        <dbReference type="PROSITE" id="PS51186"/>
    </source>
</evidence>
<gene>
    <name evidence="3" type="ORF">FB458_1700</name>
</gene>
<dbReference type="RefSeq" id="WP_141848107.1">
    <property type="nucleotide sequence ID" value="NZ_BAAAPR010000004.1"/>
</dbReference>
<dbReference type="InterPro" id="IPR000182">
    <property type="entry name" value="GNAT_dom"/>
</dbReference>
<dbReference type="PROSITE" id="PS51186">
    <property type="entry name" value="GNAT"/>
    <property type="match status" value="1"/>
</dbReference>
<dbReference type="Gene3D" id="3.40.630.30">
    <property type="match status" value="1"/>
</dbReference>
<reference evidence="3 4" key="1">
    <citation type="submission" date="2019-06" db="EMBL/GenBank/DDBJ databases">
        <title>Sequencing the genomes of 1000 actinobacteria strains.</title>
        <authorList>
            <person name="Klenk H.-P."/>
        </authorList>
    </citation>
    <scope>NUCLEOTIDE SEQUENCE [LARGE SCALE GENOMIC DNA]</scope>
    <source>
        <strain evidence="3 4">DSM 18607</strain>
    </source>
</reference>
<dbReference type="GO" id="GO:0016747">
    <property type="term" value="F:acyltransferase activity, transferring groups other than amino-acyl groups"/>
    <property type="evidence" value="ECO:0007669"/>
    <property type="project" value="InterPro"/>
</dbReference>
<accession>A0A542DZY9</accession>
<feature type="region of interest" description="Disordered" evidence="1">
    <location>
        <begin position="149"/>
        <end position="168"/>
    </location>
</feature>
<comment type="caution">
    <text evidence="3">The sequence shown here is derived from an EMBL/GenBank/DDBJ whole genome shotgun (WGS) entry which is preliminary data.</text>
</comment>
<feature type="compositionally biased region" description="Basic and acidic residues" evidence="1">
    <location>
        <begin position="157"/>
        <end position="168"/>
    </location>
</feature>
<dbReference type="Pfam" id="PF00583">
    <property type="entry name" value="Acetyltransf_1"/>
    <property type="match status" value="1"/>
</dbReference>
<dbReference type="InterPro" id="IPR016181">
    <property type="entry name" value="Acyl_CoA_acyltransferase"/>
</dbReference>
<evidence type="ECO:0000313" key="3">
    <source>
        <dbReference type="EMBL" id="TQJ08609.1"/>
    </source>
</evidence>
<proteinExistence type="predicted"/>
<name>A0A542DZY9_9MICO</name>
<dbReference type="Proteomes" id="UP000317893">
    <property type="component" value="Unassembled WGS sequence"/>
</dbReference>
<organism evidence="3 4">
    <name type="scientific">Lapillicoccus jejuensis</name>
    <dbReference type="NCBI Taxonomy" id="402171"/>
    <lineage>
        <taxon>Bacteria</taxon>
        <taxon>Bacillati</taxon>
        <taxon>Actinomycetota</taxon>
        <taxon>Actinomycetes</taxon>
        <taxon>Micrococcales</taxon>
        <taxon>Intrasporangiaceae</taxon>
        <taxon>Lapillicoccus</taxon>
    </lineage>
</organism>
<evidence type="ECO:0000256" key="1">
    <source>
        <dbReference type="SAM" id="MobiDB-lite"/>
    </source>
</evidence>
<keyword evidence="4" id="KW-1185">Reference proteome</keyword>
<evidence type="ECO:0000313" key="4">
    <source>
        <dbReference type="Proteomes" id="UP000317893"/>
    </source>
</evidence>
<dbReference type="OrthoDB" id="5503463at2"/>
<protein>
    <submittedName>
        <fullName evidence="3">Acetyltransferase (GNAT) family protein</fullName>
    </submittedName>
</protein>
<dbReference type="SUPFAM" id="SSF55729">
    <property type="entry name" value="Acyl-CoA N-acyltransferases (Nat)"/>
    <property type="match status" value="1"/>
</dbReference>
<dbReference type="CDD" id="cd04301">
    <property type="entry name" value="NAT_SF"/>
    <property type="match status" value="1"/>
</dbReference>
<dbReference type="AlphaFoldDB" id="A0A542DZY9"/>
<sequence>MTDLDDDRGVLAHLESYYDAAPRGNADTEEVGPFTLFVSRGGWPYYARPRLTGGDPLPTDEAAVRAVLERQRELGVPRALEWVHDVTPDLLAAARAAGLRVEECPLLVLDGTPTAPSLPDGATVRLVEPDDPDLPLVRASIDVGFGHGGTATGEAGEQARDEAAGRDPVSVRRVADGIRSGRSLLAGAWVEGVGPVAGGSHNPRPTPYGDTSEVVGLAVLPAYRRRGLAGVLAARLAQDALGRGVGTVFLSAQDDAVARVYASVGFRRVATACVAEGD</sequence>
<dbReference type="EMBL" id="VFMN01000001">
    <property type="protein sequence ID" value="TQJ08609.1"/>
    <property type="molecule type" value="Genomic_DNA"/>
</dbReference>
<keyword evidence="3" id="KW-0808">Transferase</keyword>